<dbReference type="InterPro" id="IPR036397">
    <property type="entry name" value="RNaseH_sf"/>
</dbReference>
<keyword evidence="8 17" id="KW-0227">DNA damage</keyword>
<dbReference type="Gene3D" id="3.40.50.1010">
    <property type="entry name" value="5'-nuclease"/>
    <property type="match status" value="1"/>
</dbReference>
<dbReference type="CDD" id="cd06140">
    <property type="entry name" value="DNA_polA_I_Bacillus_like_exo"/>
    <property type="match status" value="1"/>
</dbReference>
<dbReference type="InterPro" id="IPR043502">
    <property type="entry name" value="DNA/RNA_pol_sf"/>
</dbReference>
<feature type="domain" description="5'-3' exonuclease" evidence="20">
    <location>
        <begin position="55"/>
        <end position="315"/>
    </location>
</feature>
<dbReference type="PRINTS" id="PR00868">
    <property type="entry name" value="DNAPOLI"/>
</dbReference>
<dbReference type="InterPro" id="IPR008918">
    <property type="entry name" value="HhH2"/>
</dbReference>
<evidence type="ECO:0000256" key="4">
    <source>
        <dbReference type="ARBA" id="ARBA00022679"/>
    </source>
</evidence>
<dbReference type="InterPro" id="IPR002562">
    <property type="entry name" value="3'-5'_exonuclease_dom"/>
</dbReference>
<feature type="compositionally biased region" description="Low complexity" evidence="18">
    <location>
        <begin position="1"/>
        <end position="43"/>
    </location>
</feature>
<dbReference type="Gene3D" id="3.30.420.10">
    <property type="entry name" value="Ribonuclease H-like superfamily/Ribonuclease H"/>
    <property type="match status" value="1"/>
</dbReference>
<evidence type="ECO:0000256" key="7">
    <source>
        <dbReference type="ARBA" id="ARBA00022722"/>
    </source>
</evidence>
<protein>
    <recommendedName>
        <fullName evidence="3 16">DNA polymerase I</fullName>
        <ecNumber evidence="2 16">2.7.7.7</ecNumber>
    </recommendedName>
</protein>
<evidence type="ECO:0000256" key="10">
    <source>
        <dbReference type="ARBA" id="ARBA00022839"/>
    </source>
</evidence>
<dbReference type="GO" id="GO:0008409">
    <property type="term" value="F:5'-3' exonuclease activity"/>
    <property type="evidence" value="ECO:0007669"/>
    <property type="project" value="InterPro"/>
</dbReference>
<dbReference type="InterPro" id="IPR018320">
    <property type="entry name" value="DNA_polymerase_1"/>
</dbReference>
<evidence type="ECO:0000256" key="18">
    <source>
        <dbReference type="SAM" id="MobiDB-lite"/>
    </source>
</evidence>
<dbReference type="CDD" id="cd09859">
    <property type="entry name" value="PIN_53EXO"/>
    <property type="match status" value="1"/>
</dbReference>
<dbReference type="AlphaFoldDB" id="A0A937UWL1"/>
<dbReference type="SMART" id="SM00279">
    <property type="entry name" value="HhH2"/>
    <property type="match status" value="1"/>
</dbReference>
<dbReference type="InterPro" id="IPR054690">
    <property type="entry name" value="DNA_polI_exonuclease"/>
</dbReference>
<dbReference type="Pfam" id="PF22619">
    <property type="entry name" value="DNA_polI_exo1"/>
    <property type="match status" value="1"/>
</dbReference>
<sequence>MTDGSPPATAADAPAGAPTPAKRASRASAARSSTKAPARAPAPAGGPGGAAPPSGRLLLLDGNSLAYRAFFALPVENFSTTTGQPTNAVYGFTSMLINALRDERPTHVAVAWDLPAPTFRHTQYAEYKAGRAETPSDFVGQISLIHQVCDALAVPSLSRAGYEADDIIATLAAQGESAGMDVLIVSGDRDTLQLVSDQVTVLMTRKGISDMIRYTPEELEARYGLTPAQYPDFAALRGDPSDNLPSVPGVGEKTATKWIQQFGSLANLVDRADEITGKTGASLRDNLSNVIRNRTLTELARDVPLEVGPAGLRLVPWDREAVHTLFDTLQFRVLRERLYQALAVVEPAAGDGGFTVELAVLGPGDVPEWLAEHTAGGARTGLYPRGSWGRGTGSVAGVGLAAPDGAAAWIDPTQLTPADENALGAWLADETKPKAAHDVKGPMLALAELGFTLAGVTSDTALAAYLALPGQRSFDLADLVLRYLHRELKADEAPSDGQLALEVEVEGVTETDEAEVDAVRARAVAELADALDGDLERRSAARLLREIELPLLTVLAGMERAGIAADAEYLDDLRSQYGAEVNKVVEAAHEIVGRPFNLGSPKQLQQILFEELALPKTKKIKTGYTTDADALAWLAVQTDHPLIPTLLRHRDVARLKTVVESLLPMIDDAGRIHTTFNQMIAATGRLSSTDPNLQNIPIRTAEGRQIRRAFVVGERYETLLTADYSQIEMRIMAHLSGDEGLIGAFTSGEDLHTFVAAQAFNLPVSEVDPELRRRIKAMSYGLAYGLSAYGLATQLGIAPDEAREQMEAYFARFGGVRDFLRGVVDRARKDGYTETILGRRRYLPDLTSDNSQRRQMAERMALNAPIQGSAADIIKIAMLGVDQSLRDAGLRSRLLLQVHDELVLEVAPGEREQVEALVRAQMGSAYTMSVPLDVSVGAGRTWDDAGH</sequence>
<reference evidence="22" key="1">
    <citation type="submission" date="2020-12" db="EMBL/GenBank/DDBJ databases">
        <title>Genomic characterization of non-nitrogen-fixing Frankia strains.</title>
        <authorList>
            <person name="Carlos-Shanley C."/>
            <person name="Guerra T."/>
            <person name="Hahn D."/>
        </authorList>
    </citation>
    <scope>NUCLEOTIDE SEQUENCE</scope>
    <source>
        <strain evidence="22">CN6</strain>
    </source>
</reference>
<keyword evidence="5 17" id="KW-0548">Nucleotidyltransferase</keyword>
<keyword evidence="12 17" id="KW-0238">DNA-binding</keyword>
<dbReference type="SMART" id="SM00474">
    <property type="entry name" value="35EXOc"/>
    <property type="match status" value="1"/>
</dbReference>
<evidence type="ECO:0000256" key="13">
    <source>
        <dbReference type="ARBA" id="ARBA00023204"/>
    </source>
</evidence>
<dbReference type="NCBIfam" id="NF004397">
    <property type="entry name" value="PRK05755.1"/>
    <property type="match status" value="1"/>
</dbReference>
<keyword evidence="23" id="KW-1185">Reference proteome</keyword>
<evidence type="ECO:0000259" key="19">
    <source>
        <dbReference type="SMART" id="SM00474"/>
    </source>
</evidence>
<evidence type="ECO:0000256" key="1">
    <source>
        <dbReference type="ARBA" id="ARBA00007705"/>
    </source>
</evidence>
<dbReference type="SMART" id="SM00482">
    <property type="entry name" value="POLAc"/>
    <property type="match status" value="1"/>
</dbReference>
<dbReference type="InterPro" id="IPR001098">
    <property type="entry name" value="DNA-dir_DNA_pol_A_palm_dom"/>
</dbReference>
<dbReference type="GO" id="GO:0006302">
    <property type="term" value="P:double-strand break repair"/>
    <property type="evidence" value="ECO:0007669"/>
    <property type="project" value="TreeGrafter"/>
</dbReference>
<dbReference type="InterPro" id="IPR020046">
    <property type="entry name" value="5-3_exonucl_a-hlix_arch_N"/>
</dbReference>
<dbReference type="CDD" id="cd09898">
    <property type="entry name" value="H3TH_53EXO"/>
    <property type="match status" value="1"/>
</dbReference>
<keyword evidence="9" id="KW-0378">Hydrolase</keyword>
<dbReference type="SMART" id="SM00475">
    <property type="entry name" value="53EXOc"/>
    <property type="match status" value="1"/>
</dbReference>
<dbReference type="Pfam" id="PF00476">
    <property type="entry name" value="DNA_pol_A"/>
    <property type="match status" value="1"/>
</dbReference>
<dbReference type="EMBL" id="JAEACQ010000385">
    <property type="protein sequence ID" value="MBL7633511.1"/>
    <property type="molecule type" value="Genomic_DNA"/>
</dbReference>
<dbReference type="EC" id="2.7.7.7" evidence="2 16"/>
<dbReference type="Pfam" id="PF01367">
    <property type="entry name" value="5_3_exonuc"/>
    <property type="match status" value="1"/>
</dbReference>
<feature type="domain" description="DNA-directed DNA polymerase family A palm" evidence="21">
    <location>
        <begin position="703"/>
        <end position="910"/>
    </location>
</feature>
<evidence type="ECO:0000256" key="3">
    <source>
        <dbReference type="ARBA" id="ARBA00020311"/>
    </source>
</evidence>
<dbReference type="FunFam" id="3.40.50.1010:FF:000001">
    <property type="entry name" value="DNA polymerase I"/>
    <property type="match status" value="1"/>
</dbReference>
<feature type="region of interest" description="Disordered" evidence="18">
    <location>
        <begin position="1"/>
        <end position="55"/>
    </location>
</feature>
<dbReference type="Proteomes" id="UP000604475">
    <property type="component" value="Unassembled WGS sequence"/>
</dbReference>
<evidence type="ECO:0000259" key="20">
    <source>
        <dbReference type="SMART" id="SM00475"/>
    </source>
</evidence>
<dbReference type="Gene3D" id="3.30.70.370">
    <property type="match status" value="1"/>
</dbReference>
<dbReference type="InterPro" id="IPR002421">
    <property type="entry name" value="5-3_exonuclease"/>
</dbReference>
<keyword evidence="10" id="KW-0269">Exonuclease</keyword>
<dbReference type="GO" id="GO:0003677">
    <property type="term" value="F:DNA binding"/>
    <property type="evidence" value="ECO:0007669"/>
    <property type="project" value="UniProtKB-UniRule"/>
</dbReference>
<dbReference type="InterPro" id="IPR029060">
    <property type="entry name" value="PIN-like_dom_sf"/>
</dbReference>
<evidence type="ECO:0000256" key="8">
    <source>
        <dbReference type="ARBA" id="ARBA00022763"/>
    </source>
</evidence>
<dbReference type="SUPFAM" id="SSF88723">
    <property type="entry name" value="PIN domain-like"/>
    <property type="match status" value="1"/>
</dbReference>
<evidence type="ECO:0000256" key="9">
    <source>
        <dbReference type="ARBA" id="ARBA00022801"/>
    </source>
</evidence>
<evidence type="ECO:0000313" key="22">
    <source>
        <dbReference type="EMBL" id="MBL7633511.1"/>
    </source>
</evidence>
<keyword evidence="4 17" id="KW-0808">Transferase</keyword>
<feature type="domain" description="3'-5' exonuclease" evidence="19">
    <location>
        <begin position="359"/>
        <end position="536"/>
    </location>
</feature>
<name>A0A937UWL1_9ACTN</name>
<dbReference type="GO" id="GO:0006261">
    <property type="term" value="P:DNA-templated DNA replication"/>
    <property type="evidence" value="ECO:0007669"/>
    <property type="project" value="UniProtKB-UniRule"/>
</dbReference>
<dbReference type="Pfam" id="PF02739">
    <property type="entry name" value="5_3_exonuc_N"/>
    <property type="match status" value="1"/>
</dbReference>
<organism evidence="22 23">
    <name type="scientific">Frankia nepalensis</name>
    <dbReference type="NCBI Taxonomy" id="1836974"/>
    <lineage>
        <taxon>Bacteria</taxon>
        <taxon>Bacillati</taxon>
        <taxon>Actinomycetota</taxon>
        <taxon>Actinomycetes</taxon>
        <taxon>Frankiales</taxon>
        <taxon>Frankiaceae</taxon>
        <taxon>Frankia</taxon>
    </lineage>
</organism>
<evidence type="ECO:0000259" key="21">
    <source>
        <dbReference type="SMART" id="SM00482"/>
    </source>
</evidence>
<dbReference type="FunFam" id="1.10.150.20:FF:000003">
    <property type="entry name" value="DNA polymerase I"/>
    <property type="match status" value="1"/>
</dbReference>
<dbReference type="Gene3D" id="1.20.1060.10">
    <property type="entry name" value="Taq DNA Polymerase, Chain T, domain 4"/>
    <property type="match status" value="1"/>
</dbReference>
<comment type="similarity">
    <text evidence="1 17">Belongs to the DNA polymerase type-A family.</text>
</comment>
<evidence type="ECO:0000256" key="16">
    <source>
        <dbReference type="NCBIfam" id="TIGR00593"/>
    </source>
</evidence>
<evidence type="ECO:0000313" key="23">
    <source>
        <dbReference type="Proteomes" id="UP000604475"/>
    </source>
</evidence>
<dbReference type="InterPro" id="IPR020045">
    <property type="entry name" value="DNA_polI_H3TH"/>
</dbReference>
<comment type="caution">
    <text evidence="22">The sequence shown here is derived from an EMBL/GenBank/DDBJ whole genome shotgun (WGS) entry which is preliminary data.</text>
</comment>
<keyword evidence="13 17" id="KW-0234">DNA repair</keyword>
<proteinExistence type="inferred from homology"/>
<comment type="function">
    <text evidence="15">In addition to polymerase activity, this DNA polymerase exhibits 3'-5' and 5'-3' exonuclease activity.</text>
</comment>
<evidence type="ECO:0000256" key="11">
    <source>
        <dbReference type="ARBA" id="ARBA00022932"/>
    </source>
</evidence>
<dbReference type="FunFam" id="1.10.150.20:FF:000002">
    <property type="entry name" value="DNA polymerase I"/>
    <property type="match status" value="1"/>
</dbReference>
<dbReference type="SUPFAM" id="SSF56672">
    <property type="entry name" value="DNA/RNA polymerases"/>
    <property type="match status" value="1"/>
</dbReference>
<evidence type="ECO:0000256" key="12">
    <source>
        <dbReference type="ARBA" id="ARBA00023125"/>
    </source>
</evidence>
<dbReference type="GO" id="GO:0003887">
    <property type="term" value="F:DNA-directed DNA polymerase activity"/>
    <property type="evidence" value="ECO:0007669"/>
    <property type="project" value="UniProtKB-UniRule"/>
</dbReference>
<keyword evidence="7" id="KW-0540">Nuclease</keyword>
<dbReference type="PANTHER" id="PTHR10133">
    <property type="entry name" value="DNA POLYMERASE I"/>
    <property type="match status" value="1"/>
</dbReference>
<evidence type="ECO:0000256" key="6">
    <source>
        <dbReference type="ARBA" id="ARBA00022705"/>
    </source>
</evidence>
<dbReference type="CDD" id="cd08637">
    <property type="entry name" value="DNA_pol_A_pol_I_C"/>
    <property type="match status" value="1"/>
</dbReference>
<evidence type="ECO:0000256" key="2">
    <source>
        <dbReference type="ARBA" id="ARBA00012417"/>
    </source>
</evidence>
<dbReference type="InterPro" id="IPR002298">
    <property type="entry name" value="DNA_polymerase_A"/>
</dbReference>
<accession>A0A937UWL1</accession>
<dbReference type="GO" id="GO:0008408">
    <property type="term" value="F:3'-5' exonuclease activity"/>
    <property type="evidence" value="ECO:0007669"/>
    <property type="project" value="InterPro"/>
</dbReference>
<evidence type="ECO:0000256" key="5">
    <source>
        <dbReference type="ARBA" id="ARBA00022695"/>
    </source>
</evidence>
<dbReference type="Gene3D" id="1.10.150.20">
    <property type="entry name" value="5' to 3' exonuclease, C-terminal subdomain"/>
    <property type="match status" value="2"/>
</dbReference>
<evidence type="ECO:0000256" key="14">
    <source>
        <dbReference type="ARBA" id="ARBA00049244"/>
    </source>
</evidence>
<evidence type="ECO:0000256" key="15">
    <source>
        <dbReference type="ARBA" id="ARBA00053603"/>
    </source>
</evidence>
<dbReference type="InterPro" id="IPR036279">
    <property type="entry name" value="5-3_exonuclease_C_sf"/>
</dbReference>
<keyword evidence="11 17" id="KW-0239">DNA-directed DNA polymerase</keyword>
<dbReference type="PANTHER" id="PTHR10133:SF27">
    <property type="entry name" value="DNA POLYMERASE NU"/>
    <property type="match status" value="1"/>
</dbReference>
<dbReference type="SUPFAM" id="SSF53098">
    <property type="entry name" value="Ribonuclease H-like"/>
    <property type="match status" value="1"/>
</dbReference>
<gene>
    <name evidence="17 22" type="primary">polA</name>
    <name evidence="22" type="ORF">I7412_41435</name>
</gene>
<dbReference type="FunFam" id="1.20.1060.10:FF:000001">
    <property type="entry name" value="DNA polymerase I"/>
    <property type="match status" value="1"/>
</dbReference>
<evidence type="ECO:0000256" key="17">
    <source>
        <dbReference type="RuleBase" id="RU004460"/>
    </source>
</evidence>
<keyword evidence="6 17" id="KW-0235">DNA replication</keyword>
<dbReference type="SUPFAM" id="SSF47807">
    <property type="entry name" value="5' to 3' exonuclease, C-terminal subdomain"/>
    <property type="match status" value="1"/>
</dbReference>
<dbReference type="InterPro" id="IPR012337">
    <property type="entry name" value="RNaseH-like_sf"/>
</dbReference>
<dbReference type="NCBIfam" id="TIGR00593">
    <property type="entry name" value="pola"/>
    <property type="match status" value="1"/>
</dbReference>
<comment type="catalytic activity">
    <reaction evidence="14 17">
        <text>DNA(n) + a 2'-deoxyribonucleoside 5'-triphosphate = DNA(n+1) + diphosphate</text>
        <dbReference type="Rhea" id="RHEA:22508"/>
        <dbReference type="Rhea" id="RHEA-COMP:17339"/>
        <dbReference type="Rhea" id="RHEA-COMP:17340"/>
        <dbReference type="ChEBI" id="CHEBI:33019"/>
        <dbReference type="ChEBI" id="CHEBI:61560"/>
        <dbReference type="ChEBI" id="CHEBI:173112"/>
        <dbReference type="EC" id="2.7.7.7"/>
    </reaction>
</comment>